<dbReference type="Pfam" id="PF25057">
    <property type="entry name" value="CUT_N"/>
    <property type="match status" value="1"/>
</dbReference>
<dbReference type="GO" id="GO:0003677">
    <property type="term" value="F:DNA binding"/>
    <property type="evidence" value="ECO:0007669"/>
    <property type="project" value="UniProtKB-KW"/>
</dbReference>
<keyword evidence="16" id="KW-0732">Signal</keyword>
<keyword evidence="2" id="KW-0678">Repressor</keyword>
<dbReference type="SMART" id="SM00240">
    <property type="entry name" value="FHA"/>
    <property type="match status" value="1"/>
</dbReference>
<dbReference type="InterPro" id="IPR055355">
    <property type="entry name" value="ZP-C"/>
</dbReference>
<comment type="subcellular location">
    <subcellularLocation>
        <location evidence="1">Nucleus speckle</location>
    </subcellularLocation>
</comment>
<evidence type="ECO:0000256" key="4">
    <source>
        <dbReference type="ARBA" id="ARBA00022664"/>
    </source>
</evidence>
<evidence type="ECO:0000313" key="20">
    <source>
        <dbReference type="Proteomes" id="UP000007266"/>
    </source>
</evidence>
<dbReference type="STRING" id="7070.A0A139WF72"/>
<feature type="region of interest" description="Disordered" evidence="15">
    <location>
        <begin position="63"/>
        <end position="275"/>
    </location>
</feature>
<feature type="domain" description="ZP" evidence="18">
    <location>
        <begin position="291"/>
        <end position="542"/>
    </location>
</feature>
<feature type="compositionally biased region" description="Polar residues" evidence="15">
    <location>
        <begin position="231"/>
        <end position="256"/>
    </location>
</feature>
<dbReference type="InterPro" id="IPR056953">
    <property type="entry name" value="CUT_N"/>
</dbReference>
<reference evidence="19 20" key="1">
    <citation type="journal article" date="2008" name="Nature">
        <title>The genome of the model beetle and pest Tribolium castaneum.</title>
        <authorList>
            <consortium name="Tribolium Genome Sequencing Consortium"/>
            <person name="Richards S."/>
            <person name="Gibbs R.A."/>
            <person name="Weinstock G.M."/>
            <person name="Brown S.J."/>
            <person name="Denell R."/>
            <person name="Beeman R.W."/>
            <person name="Gibbs R."/>
            <person name="Beeman R.W."/>
            <person name="Brown S.J."/>
            <person name="Bucher G."/>
            <person name="Friedrich M."/>
            <person name="Grimmelikhuijzen C.J."/>
            <person name="Klingler M."/>
            <person name="Lorenzen M."/>
            <person name="Richards S."/>
            <person name="Roth S."/>
            <person name="Schroder R."/>
            <person name="Tautz D."/>
            <person name="Zdobnov E.M."/>
            <person name="Muzny D."/>
            <person name="Gibbs R.A."/>
            <person name="Weinstock G.M."/>
            <person name="Attaway T."/>
            <person name="Bell S."/>
            <person name="Buhay C.J."/>
            <person name="Chandrabose M.N."/>
            <person name="Chavez D."/>
            <person name="Clerk-Blankenburg K.P."/>
            <person name="Cree A."/>
            <person name="Dao M."/>
            <person name="Davis C."/>
            <person name="Chacko J."/>
            <person name="Dinh H."/>
            <person name="Dugan-Rocha S."/>
            <person name="Fowler G."/>
            <person name="Garner T.T."/>
            <person name="Garnes J."/>
            <person name="Gnirke A."/>
            <person name="Hawes A."/>
            <person name="Hernandez J."/>
            <person name="Hines S."/>
            <person name="Holder M."/>
            <person name="Hume J."/>
            <person name="Jhangiani S.N."/>
            <person name="Joshi V."/>
            <person name="Khan Z.M."/>
            <person name="Jackson L."/>
            <person name="Kovar C."/>
            <person name="Kowis A."/>
            <person name="Lee S."/>
            <person name="Lewis L.R."/>
            <person name="Margolis J."/>
            <person name="Morgan M."/>
            <person name="Nazareth L.V."/>
            <person name="Nguyen N."/>
            <person name="Okwuonu G."/>
            <person name="Parker D."/>
            <person name="Richards S."/>
            <person name="Ruiz S.J."/>
            <person name="Santibanez J."/>
            <person name="Savard J."/>
            <person name="Scherer S.E."/>
            <person name="Schneider B."/>
            <person name="Sodergren E."/>
            <person name="Tautz D."/>
            <person name="Vattahil S."/>
            <person name="Villasana D."/>
            <person name="White C.S."/>
            <person name="Wright R."/>
            <person name="Park Y."/>
            <person name="Beeman R.W."/>
            <person name="Lord J."/>
            <person name="Oppert B."/>
            <person name="Lorenzen M."/>
            <person name="Brown S."/>
            <person name="Wang L."/>
            <person name="Savard J."/>
            <person name="Tautz D."/>
            <person name="Richards S."/>
            <person name="Weinstock G."/>
            <person name="Gibbs R.A."/>
            <person name="Liu Y."/>
            <person name="Worley K."/>
            <person name="Weinstock G."/>
            <person name="Elsik C.G."/>
            <person name="Reese J.T."/>
            <person name="Elhaik E."/>
            <person name="Landan G."/>
            <person name="Graur D."/>
            <person name="Arensburger P."/>
            <person name="Atkinson P."/>
            <person name="Beeman R.W."/>
            <person name="Beidler J."/>
            <person name="Brown S.J."/>
            <person name="Demuth J.P."/>
            <person name="Drury D.W."/>
            <person name="Du Y.Z."/>
            <person name="Fujiwara H."/>
            <person name="Lorenzen M."/>
            <person name="Maselli V."/>
            <person name="Osanai M."/>
            <person name="Park Y."/>
            <person name="Robertson H.M."/>
            <person name="Tu Z."/>
            <person name="Wang J.J."/>
            <person name="Wang S."/>
            <person name="Richards S."/>
            <person name="Song H."/>
            <person name="Zhang L."/>
            <person name="Sodergren E."/>
            <person name="Werner D."/>
            <person name="Stanke M."/>
            <person name="Morgenstern B."/>
            <person name="Solovyev V."/>
            <person name="Kosarev P."/>
            <person name="Brown G."/>
            <person name="Chen H.C."/>
            <person name="Ermolaeva O."/>
            <person name="Hlavina W."/>
            <person name="Kapustin Y."/>
            <person name="Kiryutin B."/>
            <person name="Kitts P."/>
            <person name="Maglott D."/>
            <person name="Pruitt K."/>
            <person name="Sapojnikov V."/>
            <person name="Souvorov A."/>
            <person name="Mackey A.J."/>
            <person name="Waterhouse R.M."/>
            <person name="Wyder S."/>
            <person name="Zdobnov E.M."/>
            <person name="Zdobnov E.M."/>
            <person name="Wyder S."/>
            <person name="Kriventseva E.V."/>
            <person name="Kadowaki T."/>
            <person name="Bork P."/>
            <person name="Aranda M."/>
            <person name="Bao R."/>
            <person name="Beermann A."/>
            <person name="Berns N."/>
            <person name="Bolognesi R."/>
            <person name="Bonneton F."/>
            <person name="Bopp D."/>
            <person name="Brown S.J."/>
            <person name="Bucher G."/>
            <person name="Butts T."/>
            <person name="Chaumot A."/>
            <person name="Denell R.E."/>
            <person name="Ferrier D.E."/>
            <person name="Friedrich M."/>
            <person name="Gordon C.M."/>
            <person name="Jindra M."/>
            <person name="Klingler M."/>
            <person name="Lan Q."/>
            <person name="Lattorff H.M."/>
            <person name="Laudet V."/>
            <person name="von Levetsow C."/>
            <person name="Liu Z."/>
            <person name="Lutz R."/>
            <person name="Lynch J.A."/>
            <person name="da Fonseca R.N."/>
            <person name="Posnien N."/>
            <person name="Reuter R."/>
            <person name="Roth S."/>
            <person name="Savard J."/>
            <person name="Schinko J.B."/>
            <person name="Schmitt C."/>
            <person name="Schoppmeier M."/>
            <person name="Schroder R."/>
            <person name="Shippy T.D."/>
            <person name="Simonnet F."/>
            <person name="Marques-Souza H."/>
            <person name="Tautz D."/>
            <person name="Tomoyasu Y."/>
            <person name="Trauner J."/>
            <person name="Van der Zee M."/>
            <person name="Vervoort M."/>
            <person name="Wittkopp N."/>
            <person name="Wimmer E.A."/>
            <person name="Yang X."/>
            <person name="Jones A.K."/>
            <person name="Sattelle D.B."/>
            <person name="Ebert P.R."/>
            <person name="Nelson D."/>
            <person name="Scott J.G."/>
            <person name="Beeman R.W."/>
            <person name="Muthukrishnan S."/>
            <person name="Kramer K.J."/>
            <person name="Arakane Y."/>
            <person name="Beeman R.W."/>
            <person name="Zhu Q."/>
            <person name="Hogenkamp D."/>
            <person name="Dixit R."/>
            <person name="Oppert B."/>
            <person name="Jiang H."/>
            <person name="Zou Z."/>
            <person name="Marshall J."/>
            <person name="Elpidina E."/>
            <person name="Vinokurov K."/>
            <person name="Oppert C."/>
            <person name="Zou Z."/>
            <person name="Evans J."/>
            <person name="Lu Z."/>
            <person name="Zhao P."/>
            <person name="Sumathipala N."/>
            <person name="Altincicek B."/>
            <person name="Vilcinskas A."/>
            <person name="Williams M."/>
            <person name="Hultmark D."/>
            <person name="Hetru C."/>
            <person name="Jiang H."/>
            <person name="Grimmelikhuijzen C.J."/>
            <person name="Hauser F."/>
            <person name="Cazzamali G."/>
            <person name="Williamson M."/>
            <person name="Park Y."/>
            <person name="Li B."/>
            <person name="Tanaka Y."/>
            <person name="Predel R."/>
            <person name="Neupert S."/>
            <person name="Schachtner J."/>
            <person name="Verleyen P."/>
            <person name="Raible F."/>
            <person name="Bork P."/>
            <person name="Friedrich M."/>
            <person name="Walden K.K."/>
            <person name="Robertson H.M."/>
            <person name="Angeli S."/>
            <person name="Foret S."/>
            <person name="Bucher G."/>
            <person name="Schuetz S."/>
            <person name="Maleszka R."/>
            <person name="Wimmer E.A."/>
            <person name="Beeman R.W."/>
            <person name="Lorenzen M."/>
            <person name="Tomoyasu Y."/>
            <person name="Miller S.C."/>
            <person name="Grossmann D."/>
            <person name="Bucher G."/>
        </authorList>
    </citation>
    <scope>NUCLEOTIDE SEQUENCE [LARGE SCALE GENOMIC DNA]</scope>
    <source>
        <strain evidence="19 20">Georgia GA2</strain>
    </source>
</reference>
<evidence type="ECO:0000259" key="17">
    <source>
        <dbReference type="PROSITE" id="PS50006"/>
    </source>
</evidence>
<gene>
    <name evidence="19" type="primary">AUGUSTUS-3.0.2_33580</name>
    <name evidence="19" type="ORF">TcasGA2_TC033580</name>
</gene>
<evidence type="ECO:0000256" key="12">
    <source>
        <dbReference type="ARBA" id="ARBA00023242"/>
    </source>
</evidence>
<feature type="compositionally biased region" description="Polar residues" evidence="15">
    <location>
        <begin position="179"/>
        <end position="188"/>
    </location>
</feature>
<keyword evidence="12" id="KW-0539">Nucleus</keyword>
<keyword evidence="10" id="KW-0804">Transcription</keyword>
<dbReference type="InterPro" id="IPR000253">
    <property type="entry name" value="FHA_dom"/>
</dbReference>
<keyword evidence="20" id="KW-1185">Reference proteome</keyword>
<keyword evidence="9" id="KW-1015">Disulfide bond</keyword>
<dbReference type="InterPro" id="IPR042235">
    <property type="entry name" value="ZP-C_dom"/>
</dbReference>
<name>A0A139WF72_TRICA</name>
<feature type="compositionally biased region" description="Pro residues" evidence="15">
    <location>
        <begin position="194"/>
        <end position="218"/>
    </location>
</feature>
<dbReference type="InterPro" id="IPR008984">
    <property type="entry name" value="SMAD_FHA_dom_sf"/>
</dbReference>
<evidence type="ECO:0000256" key="6">
    <source>
        <dbReference type="ARBA" id="ARBA00022884"/>
    </source>
</evidence>
<feature type="signal peptide" evidence="16">
    <location>
        <begin position="1"/>
        <end position="17"/>
    </location>
</feature>
<keyword evidence="5" id="KW-0747">Spliceosome</keyword>
<feature type="chain" id="PRO_5007299792" description="Nuclear inhibitor of protein phosphatase 1" evidence="16">
    <location>
        <begin position="18"/>
        <end position="960"/>
    </location>
</feature>
<evidence type="ECO:0000256" key="8">
    <source>
        <dbReference type="ARBA" id="ARBA00023125"/>
    </source>
</evidence>
<dbReference type="PANTHER" id="PTHR46560">
    <property type="entry name" value="CYPHER, ISOFORM B"/>
    <property type="match status" value="1"/>
</dbReference>
<proteinExistence type="predicted"/>
<dbReference type="InterPro" id="IPR001507">
    <property type="entry name" value="ZP_dom"/>
</dbReference>
<protein>
    <recommendedName>
        <fullName evidence="13">Nuclear inhibitor of protein phosphatase 1</fullName>
    </recommendedName>
    <alternativeName>
        <fullName evidence="14">Protein phosphatase 1 regulatory inhibitor subunit 8</fullName>
    </alternativeName>
</protein>
<dbReference type="EMBL" id="KQ971352">
    <property type="protein sequence ID" value="KYB26630.1"/>
    <property type="molecule type" value="Genomic_DNA"/>
</dbReference>
<dbReference type="SUPFAM" id="SSF49879">
    <property type="entry name" value="SMAD/FHA domain"/>
    <property type="match status" value="1"/>
</dbReference>
<evidence type="ECO:0000256" key="3">
    <source>
        <dbReference type="ARBA" id="ARBA00022553"/>
    </source>
</evidence>
<keyword evidence="6" id="KW-0694">RNA-binding</keyword>
<dbReference type="Proteomes" id="UP000007266">
    <property type="component" value="Linkage group 7"/>
</dbReference>
<keyword evidence="3" id="KW-0597">Phosphoprotein</keyword>
<evidence type="ECO:0000256" key="1">
    <source>
        <dbReference type="ARBA" id="ARBA00004324"/>
    </source>
</evidence>
<evidence type="ECO:0000256" key="14">
    <source>
        <dbReference type="ARBA" id="ARBA00077703"/>
    </source>
</evidence>
<evidence type="ECO:0000256" key="15">
    <source>
        <dbReference type="SAM" id="MobiDB-lite"/>
    </source>
</evidence>
<dbReference type="GO" id="GO:0004865">
    <property type="term" value="F:protein serine/threonine phosphatase inhibitor activity"/>
    <property type="evidence" value="ECO:0000318"/>
    <property type="project" value="GO_Central"/>
</dbReference>
<accession>A0A139WF72</accession>
<evidence type="ECO:0000256" key="7">
    <source>
        <dbReference type="ARBA" id="ARBA00023015"/>
    </source>
</evidence>
<keyword evidence="4" id="KW-0507">mRNA processing</keyword>
<keyword evidence="7" id="KW-0805">Transcription regulation</keyword>
<feature type="domain" description="FHA" evidence="17">
    <location>
        <begin position="663"/>
        <end position="715"/>
    </location>
</feature>
<dbReference type="FunFam" id="2.60.200.20:FF:000012">
    <property type="entry name" value="Nuclear inhibitor of protein phosphatase 1"/>
    <property type="match status" value="1"/>
</dbReference>
<dbReference type="GO" id="GO:0016607">
    <property type="term" value="C:nuclear speck"/>
    <property type="evidence" value="ECO:0000318"/>
    <property type="project" value="GO_Central"/>
</dbReference>
<keyword evidence="11" id="KW-0508">mRNA splicing</keyword>
<feature type="compositionally biased region" description="Polar residues" evidence="15">
    <location>
        <begin position="137"/>
        <end position="151"/>
    </location>
</feature>
<dbReference type="PROSITE" id="PS51034">
    <property type="entry name" value="ZP_2"/>
    <property type="match status" value="1"/>
</dbReference>
<dbReference type="Gene3D" id="2.60.40.4100">
    <property type="entry name" value="Zona pellucida, ZP-C domain"/>
    <property type="match status" value="1"/>
</dbReference>
<evidence type="ECO:0000256" key="5">
    <source>
        <dbReference type="ARBA" id="ARBA00022728"/>
    </source>
</evidence>
<dbReference type="eggNOG" id="ENOG502QVRX">
    <property type="taxonomic scope" value="Eukaryota"/>
</dbReference>
<dbReference type="Pfam" id="PF00498">
    <property type="entry name" value="FHA"/>
    <property type="match status" value="1"/>
</dbReference>
<dbReference type="GO" id="GO:0006397">
    <property type="term" value="P:mRNA processing"/>
    <property type="evidence" value="ECO:0007669"/>
    <property type="project" value="UniProtKB-KW"/>
</dbReference>
<feature type="compositionally biased region" description="Polar residues" evidence="15">
    <location>
        <begin position="95"/>
        <end position="108"/>
    </location>
</feature>
<evidence type="ECO:0000256" key="11">
    <source>
        <dbReference type="ARBA" id="ARBA00023187"/>
    </source>
</evidence>
<dbReference type="PANTHER" id="PTHR46560:SF4">
    <property type="entry name" value="DUSKY"/>
    <property type="match status" value="1"/>
</dbReference>
<sequence>MKFSILLVALWTTQLKADDVAERGQRVARQTSADQMVQNILQWLQGVYTQNSRKIRQGTLREYLPPSNTQKPRPFEPQGYPPSGITPQPPFPIYTNPTTGYPSPTNEITPPHTGPPQPPFTGYPTTGFPGSTGFPTQRPTGYPTQRPTFPSQRPGFPTQPPTGYPTQRPGFPTQPPTGYPTQRPTFPSQRPGFPTQPPTGFPTTQPPTPAPTYGPPITTPQTSTGTPITSAPSTHFTSPAITTEATPSPEDNNIVPTTRPGPTEIPQTPQPGVPTDEDLKHPPHIHAIDVECAKDMMTITIEFNREFNGVIYSKGYYNMPECRYVNENSEMTKYRFTVSLNSCGTEFINAFDTQGQSYLENVLVIQNEQGIQEVWDTIRAVRCLWEGNLKDSLSVALSVGMLSQEIVTFSGDTAMAKLDIQLGKGPFAPPANGLVKIGEQMTLVISVTGDPGFDIQVKDCRATDSTGDRVYPLTDENGCILKPKLFGAFQKTRNTGNTGASIIAYAFFNAFKFPDVMDLMIQCNIELCKTDCQVCPEPNQQIEPGRRRKRDLSYYNNTDGVTMGKHLRVVLAEDLNDIGNTEAAFEGEVCMTTQNFLLVSAILISLLTASSVLTLCHLPKKRQMANHYEVPNWAGKPPVGLHLDVLKGDKLIQKLMIDDKKCYLFGRNAQMNDFCIDHASCSRVHAALVWHKHLDRAFLVDLGSTHGTFIGSLRLEAYKPTQLPIDSSFHFGASTRNYTIRERPQTGMRPIIDEIEKAGEETEGGLLGLPETETELDNLTEFNTAHNRRISMLGITDDTEKRNTNRKRKRQVVSFNEDEEIINPEDVDPSIGKFRNLVQTTVVPSTIKRAKFAAENIGIPTEYKNPKILHPSAPDLYTDLPPESHSPTSSGNLSIYSSLSSRLGMVLPNPAPDVDMGQNFAPPTPFVPPQVQIADAMEPKKKKYAKEAWPGKKPTQTLLV</sequence>
<dbReference type="Gene3D" id="6.10.250.1290">
    <property type="match status" value="1"/>
</dbReference>
<keyword evidence="8" id="KW-0238">DNA-binding</keyword>
<evidence type="ECO:0000313" key="19">
    <source>
        <dbReference type="EMBL" id="KYB26630.1"/>
    </source>
</evidence>
<evidence type="ECO:0000256" key="16">
    <source>
        <dbReference type="SAM" id="SignalP"/>
    </source>
</evidence>
<dbReference type="PRINTS" id="PR01217">
    <property type="entry name" value="PRICHEXTENSN"/>
</dbReference>
<evidence type="ECO:0000256" key="2">
    <source>
        <dbReference type="ARBA" id="ARBA00022491"/>
    </source>
</evidence>
<evidence type="ECO:0000259" key="18">
    <source>
        <dbReference type="PROSITE" id="PS51034"/>
    </source>
</evidence>
<feature type="compositionally biased region" description="Low complexity" evidence="15">
    <location>
        <begin position="122"/>
        <end position="136"/>
    </location>
</feature>
<feature type="compositionally biased region" description="Low complexity" evidence="15">
    <location>
        <begin position="219"/>
        <end position="230"/>
    </location>
</feature>
<evidence type="ECO:0000256" key="9">
    <source>
        <dbReference type="ARBA" id="ARBA00023157"/>
    </source>
</evidence>
<dbReference type="GO" id="GO:0003729">
    <property type="term" value="F:mRNA binding"/>
    <property type="evidence" value="ECO:0000318"/>
    <property type="project" value="GO_Central"/>
</dbReference>
<dbReference type="InParanoid" id="A0A139WF72"/>
<dbReference type="GO" id="GO:0005681">
    <property type="term" value="C:spliceosomal complex"/>
    <property type="evidence" value="ECO:0007669"/>
    <property type="project" value="UniProtKB-KW"/>
</dbReference>
<organism evidence="19 20">
    <name type="scientific">Tribolium castaneum</name>
    <name type="common">Red flour beetle</name>
    <dbReference type="NCBI Taxonomy" id="7070"/>
    <lineage>
        <taxon>Eukaryota</taxon>
        <taxon>Metazoa</taxon>
        <taxon>Ecdysozoa</taxon>
        <taxon>Arthropoda</taxon>
        <taxon>Hexapoda</taxon>
        <taxon>Insecta</taxon>
        <taxon>Pterygota</taxon>
        <taxon>Neoptera</taxon>
        <taxon>Endopterygota</taxon>
        <taxon>Coleoptera</taxon>
        <taxon>Polyphaga</taxon>
        <taxon>Cucujiformia</taxon>
        <taxon>Tenebrionidae</taxon>
        <taxon>Tenebrionidae incertae sedis</taxon>
        <taxon>Tribolium</taxon>
    </lineage>
</organism>
<dbReference type="CDD" id="cd22674">
    <property type="entry name" value="FHA_PPP1R8"/>
    <property type="match status" value="1"/>
</dbReference>
<dbReference type="Gene3D" id="2.60.200.20">
    <property type="match status" value="1"/>
</dbReference>
<dbReference type="PROSITE" id="PS50006">
    <property type="entry name" value="FHA_DOMAIN"/>
    <property type="match status" value="1"/>
</dbReference>
<dbReference type="GO" id="GO:0008380">
    <property type="term" value="P:RNA splicing"/>
    <property type="evidence" value="ECO:0007669"/>
    <property type="project" value="UniProtKB-KW"/>
</dbReference>
<reference evidence="19 20" key="2">
    <citation type="journal article" date="2010" name="Nucleic Acids Res.">
        <title>BeetleBase in 2010: revisions to provide comprehensive genomic information for Tribolium castaneum.</title>
        <authorList>
            <person name="Kim H.S."/>
            <person name="Murphy T."/>
            <person name="Xia J."/>
            <person name="Caragea D."/>
            <person name="Park Y."/>
            <person name="Beeman R.W."/>
            <person name="Lorenzen M.D."/>
            <person name="Butcher S."/>
            <person name="Manak J.R."/>
            <person name="Brown S.J."/>
        </authorList>
    </citation>
    <scope>GENOME REANNOTATION</scope>
    <source>
        <strain evidence="19 20">Georgia GA2</strain>
    </source>
</reference>
<feature type="compositionally biased region" description="Pro residues" evidence="15">
    <location>
        <begin position="112"/>
        <end position="121"/>
    </location>
</feature>
<evidence type="ECO:0000256" key="10">
    <source>
        <dbReference type="ARBA" id="ARBA00023163"/>
    </source>
</evidence>
<dbReference type="Pfam" id="PF00100">
    <property type="entry name" value="Zona_pellucida"/>
    <property type="match status" value="1"/>
</dbReference>
<evidence type="ECO:0000256" key="13">
    <source>
        <dbReference type="ARBA" id="ARBA00068386"/>
    </source>
</evidence>
<dbReference type="SMART" id="SM00241">
    <property type="entry name" value="ZP"/>
    <property type="match status" value="1"/>
</dbReference>
<dbReference type="AlphaFoldDB" id="A0A139WF72"/>